<evidence type="ECO:0000313" key="1">
    <source>
        <dbReference type="EMBL" id="KKT62036.1"/>
    </source>
</evidence>
<sequence>MDYLSLRKKAQNYPLFKVEDVFKWFPKAHRKSTLNQLNLWIKKGYLERISKGAYRLAEAEISDPFILASFLYGPSYISLESALNAYGIIPDIPFSTTSVALPKTKIFRVKSHGSFFYHHVKPELFFGFNTVGGSSSAYRHYSYRIASPEKALFDYFYFRAKKVKNAAAFLEEMRLSLPKTFRADQLCKWGKLVSPKIKTFHELICALTQKHVK</sequence>
<protein>
    <recommendedName>
        <fullName evidence="3">Transcriptional regulator, AbiEi antitoxin, Type IV TA system</fullName>
    </recommendedName>
</protein>
<gene>
    <name evidence="1" type="ORF">UW55_C0018G0003</name>
</gene>
<evidence type="ECO:0000313" key="2">
    <source>
        <dbReference type="Proteomes" id="UP000033945"/>
    </source>
</evidence>
<organism evidence="1 2">
    <name type="scientific">Candidatus Giovannonibacteria bacterium GW2011_GWA2_44_26</name>
    <dbReference type="NCBI Taxonomy" id="1618648"/>
    <lineage>
        <taxon>Bacteria</taxon>
        <taxon>Candidatus Giovannoniibacteriota</taxon>
    </lineage>
</organism>
<dbReference type="Proteomes" id="UP000033945">
    <property type="component" value="Unassembled WGS sequence"/>
</dbReference>
<dbReference type="EMBL" id="LCIT01000018">
    <property type="protein sequence ID" value="KKT62036.1"/>
    <property type="molecule type" value="Genomic_DNA"/>
</dbReference>
<reference evidence="1 2" key="1">
    <citation type="journal article" date="2015" name="Nature">
        <title>rRNA introns, odd ribosomes, and small enigmatic genomes across a large radiation of phyla.</title>
        <authorList>
            <person name="Brown C.T."/>
            <person name="Hug L.A."/>
            <person name="Thomas B.C."/>
            <person name="Sharon I."/>
            <person name="Castelle C.J."/>
            <person name="Singh A."/>
            <person name="Wilkins M.J."/>
            <person name="Williams K.H."/>
            <person name="Banfield J.F."/>
        </authorList>
    </citation>
    <scope>NUCLEOTIDE SEQUENCE [LARGE SCALE GENOMIC DNA]</scope>
</reference>
<evidence type="ECO:0008006" key="3">
    <source>
        <dbReference type="Google" id="ProtNLM"/>
    </source>
</evidence>
<comment type="caution">
    <text evidence="1">The sequence shown here is derived from an EMBL/GenBank/DDBJ whole genome shotgun (WGS) entry which is preliminary data.</text>
</comment>
<accession>A0A0G1IRL6</accession>
<dbReference type="AlphaFoldDB" id="A0A0G1IRL6"/>
<name>A0A0G1IRL6_9BACT</name>
<proteinExistence type="predicted"/>
<dbReference type="PATRIC" id="fig|1618648.3.peg.807"/>